<dbReference type="InterPro" id="IPR028203">
    <property type="entry name" value="PSII_CF48-like_dom"/>
</dbReference>
<dbReference type="Pfam" id="PF07693">
    <property type="entry name" value="KAP_NTPase"/>
    <property type="match status" value="1"/>
</dbReference>
<feature type="region of interest" description="Disordered" evidence="3">
    <location>
        <begin position="1"/>
        <end position="32"/>
    </location>
</feature>
<comment type="caution">
    <text evidence="7">The sequence shown here is derived from an EMBL/GenBank/DDBJ whole genome shotgun (WGS) entry which is preliminary data.</text>
</comment>
<feature type="domain" description="Photosynthesis system II assembly factor Ycf48/Hcf136-like" evidence="6">
    <location>
        <begin position="232"/>
        <end position="313"/>
    </location>
</feature>
<evidence type="ECO:0000256" key="3">
    <source>
        <dbReference type="SAM" id="MobiDB-lite"/>
    </source>
</evidence>
<dbReference type="PANTHER" id="PTHR47199:SF2">
    <property type="entry name" value="PHOTOSYSTEM II STABILITY_ASSEMBLY FACTOR HCF136, CHLOROPLASTIC"/>
    <property type="match status" value="1"/>
</dbReference>
<dbReference type="Gene3D" id="2.130.10.10">
    <property type="entry name" value="YVTN repeat-like/Quinoprotein amine dehydrogenase"/>
    <property type="match status" value="2"/>
</dbReference>
<keyword evidence="1" id="KW-0602">Photosynthesis</keyword>
<keyword evidence="4" id="KW-1133">Transmembrane helix</keyword>
<evidence type="ECO:0008006" key="9">
    <source>
        <dbReference type="Google" id="ProtNLM"/>
    </source>
</evidence>
<sequence>MVEMQGGSSPERPQEKGGDAPRGAPAPDGAQSPAYRNAPLVGIVLSLVLLAVATAFAIRQAPHPDMLRPVGNWDVGNPGWWAWPLERNAFKRQIIRGHLRDVYRLPGTSQLWAVGEGGLILHSTDGGEHWTQQHPEPPKPRTTSFNLISAAQAFDGPDIKQAYTSQSKAAPSDKLPSQNQSYQNQQVQQTVLPESRVPAADSKSAPVADKGQAARPQPRATPRPEPKDPLTADLSGVYFIDAQLGWAVGGNGAVLKTEDGGESWTVVNVGAETHFGGVVFSADGKRGWVLPAQSSGAARVSQDGGRSWSASSLGSLSMLDAAPALGSDRNALALRGNARGLLRNGGKESWFIEPAGAGSRLSRERGQPRETQVLAEWPDFRALALQVSADGQRIVLSGERGMIRSSRDGGRSWQDATAVGGDLHALQCDDALDDCLIVGDQGTVLRGNLERGWRRITAGAGANLLWARVGSSVDIDVLTANNLQLRSRDEGETWSVLARNTLPADVARTGSVQPSRFIDGKYQWRVGPQGYAERSDDGGKTVSLVNTGTQAWLTGVVFLADHQRGWIAGDDGSILATRDGGATWQKQGTPTRNWLWHIGMNPDGRTGRAVGAYGTVLLTRDGGAHWREAADYVRYPAPWYWLVFVACGIALAVLVPRHLRSRQPSVNEGEGAAAAFDSDQPVTDVKQDRLGYRPAVEAMADFLRNAATEPRITVAITGEWGSGKSSMMRMLQTEMAAKGYRTAWFNAWHHQQEGRQLTALFNVVRRQAVPKFFRQPLAALRVRSRLIWGRSAFYKFVCVAVPLFALVALGDFSRQSDALERLKWWTAHQLLQWDRVVITDKSLDKLKPVLTRTAAESSSSSAAADPDGSDAPPMSTSTAGNVKAAVQLSQRSPVRPEVFNYMKSALVWESGSGTPSGRCGDKRNIADEDRCVFKQPAQLIATIEQRVGPLWPSEREAILKAAESIPLKPLFPALEHFIVPLLGLFTLLFTRGMTVYGLQILAPLQSLLGAKSDNGGKEASGSVEHYRREFCLLTEALDGRLLIFIDDIDRCNPDTVNSIMELTNYLVDVGRCFVVLGMAMERVKASIKPPNDKAEADYADKYLRKLVHIELPVPIASAQESLGLFAQRKLSPEDNLRKTERRRWLVEWWHLLRPWLLRLMVLAGVLAMMTAAVSTGRLLNNYRQLPALKIVEPDRVATAPAATARGGATSSSALPAAPDNSAQVPEADLALGGGDIGLSEPEVTNMPWRWLGFVALVLIFALALRSSSVLQERVLLALGSALRTRDSERFREAVQLWLDVVRLHDNTPRGIKRFCNRARLLSIYEKQDVAALKREGQADLEPTPEMHIVALAAIHHVSPAALQSVEGIAGNRIADLAVSESPTHASFRDIEPYLKRHKERFGWPDHEVIARFIERVKRISVR</sequence>
<evidence type="ECO:0000256" key="2">
    <source>
        <dbReference type="ARBA" id="ARBA00023276"/>
    </source>
</evidence>
<dbReference type="SUPFAM" id="SSF110296">
    <property type="entry name" value="Oligoxyloglucan reducing end-specific cellobiohydrolase"/>
    <property type="match status" value="2"/>
</dbReference>
<evidence type="ECO:0000313" key="8">
    <source>
        <dbReference type="Proteomes" id="UP001500547"/>
    </source>
</evidence>
<dbReference type="SUPFAM" id="SSF52540">
    <property type="entry name" value="P-loop containing nucleoside triphosphate hydrolases"/>
    <property type="match status" value="1"/>
</dbReference>
<dbReference type="InterPro" id="IPR011646">
    <property type="entry name" value="KAP_P-loop"/>
</dbReference>
<feature type="region of interest" description="Disordered" evidence="3">
    <location>
        <begin position="1201"/>
        <end position="1220"/>
    </location>
</feature>
<dbReference type="CDD" id="cd15482">
    <property type="entry name" value="Sialidase_non-viral"/>
    <property type="match status" value="1"/>
</dbReference>
<dbReference type="RefSeq" id="WP_345532860.1">
    <property type="nucleotide sequence ID" value="NZ_BAABLD010000008.1"/>
</dbReference>
<accession>A0ABP9QQF8</accession>
<feature type="compositionally biased region" description="Low complexity" evidence="3">
    <location>
        <begin position="856"/>
        <end position="873"/>
    </location>
</feature>
<evidence type="ECO:0000256" key="1">
    <source>
        <dbReference type="ARBA" id="ARBA00022531"/>
    </source>
</evidence>
<evidence type="ECO:0000259" key="6">
    <source>
        <dbReference type="Pfam" id="PF14870"/>
    </source>
</evidence>
<feature type="compositionally biased region" description="Low complexity" evidence="3">
    <location>
        <begin position="21"/>
        <end position="30"/>
    </location>
</feature>
<reference evidence="8" key="1">
    <citation type="journal article" date="2019" name="Int. J. Syst. Evol. Microbiol.">
        <title>The Global Catalogue of Microorganisms (GCM) 10K type strain sequencing project: providing services to taxonomists for standard genome sequencing and annotation.</title>
        <authorList>
            <consortium name="The Broad Institute Genomics Platform"/>
            <consortium name="The Broad Institute Genome Sequencing Center for Infectious Disease"/>
            <person name="Wu L."/>
            <person name="Ma J."/>
        </authorList>
    </citation>
    <scope>NUCLEOTIDE SEQUENCE [LARGE SCALE GENOMIC DNA]</scope>
    <source>
        <strain evidence="8">JCM 18715</strain>
    </source>
</reference>
<gene>
    <name evidence="7" type="ORF">GCM10025770_20640</name>
</gene>
<feature type="region of interest" description="Disordered" evidence="3">
    <location>
        <begin position="856"/>
        <end position="882"/>
    </location>
</feature>
<dbReference type="Pfam" id="PF14870">
    <property type="entry name" value="PSII_BNR"/>
    <property type="match status" value="2"/>
</dbReference>
<name>A0ABP9QQF8_9RHOO</name>
<dbReference type="PANTHER" id="PTHR47199">
    <property type="entry name" value="PHOTOSYSTEM II STABILITY/ASSEMBLY FACTOR HCF136, CHLOROPLASTIC"/>
    <property type="match status" value="1"/>
</dbReference>
<keyword evidence="2" id="KW-0604">Photosystem II</keyword>
<dbReference type="Proteomes" id="UP001500547">
    <property type="component" value="Unassembled WGS sequence"/>
</dbReference>
<proteinExistence type="predicted"/>
<keyword evidence="4" id="KW-0812">Transmembrane</keyword>
<feature type="transmembrane region" description="Helical" evidence="4">
    <location>
        <begin position="792"/>
        <end position="810"/>
    </location>
</feature>
<feature type="compositionally biased region" description="Low complexity" evidence="3">
    <location>
        <begin position="1201"/>
        <end position="1213"/>
    </location>
</feature>
<keyword evidence="8" id="KW-1185">Reference proteome</keyword>
<evidence type="ECO:0000259" key="5">
    <source>
        <dbReference type="Pfam" id="PF07693"/>
    </source>
</evidence>
<feature type="transmembrane region" description="Helical" evidence="4">
    <location>
        <begin position="638"/>
        <end position="655"/>
    </location>
</feature>
<feature type="domain" description="Photosynthesis system II assembly factor Ycf48/Hcf136-like" evidence="6">
    <location>
        <begin position="545"/>
        <end position="628"/>
    </location>
</feature>
<keyword evidence="4" id="KW-0472">Membrane</keyword>
<dbReference type="InterPro" id="IPR015943">
    <property type="entry name" value="WD40/YVTN_repeat-like_dom_sf"/>
</dbReference>
<evidence type="ECO:0000313" key="7">
    <source>
        <dbReference type="EMBL" id="GAA5165322.1"/>
    </source>
</evidence>
<dbReference type="InterPro" id="IPR027417">
    <property type="entry name" value="P-loop_NTPase"/>
</dbReference>
<organism evidence="7 8">
    <name type="scientific">Viridibacterium curvum</name>
    <dbReference type="NCBI Taxonomy" id="1101404"/>
    <lineage>
        <taxon>Bacteria</taxon>
        <taxon>Pseudomonadati</taxon>
        <taxon>Pseudomonadota</taxon>
        <taxon>Betaproteobacteria</taxon>
        <taxon>Rhodocyclales</taxon>
        <taxon>Rhodocyclaceae</taxon>
        <taxon>Viridibacterium</taxon>
    </lineage>
</organism>
<feature type="transmembrane region" description="Helical" evidence="4">
    <location>
        <begin position="40"/>
        <end position="58"/>
    </location>
</feature>
<feature type="region of interest" description="Disordered" evidence="3">
    <location>
        <begin position="163"/>
        <end position="232"/>
    </location>
</feature>
<feature type="region of interest" description="Disordered" evidence="3">
    <location>
        <begin position="124"/>
        <end position="143"/>
    </location>
</feature>
<protein>
    <recommendedName>
        <fullName evidence="9">Photosynthesis system II assembly factor Ycf48/Hcf136-like domain-containing protein</fullName>
    </recommendedName>
</protein>
<dbReference type="EMBL" id="BAABLD010000008">
    <property type="protein sequence ID" value="GAA5165322.1"/>
    <property type="molecule type" value="Genomic_DNA"/>
</dbReference>
<evidence type="ECO:0000256" key="4">
    <source>
        <dbReference type="SAM" id="Phobius"/>
    </source>
</evidence>
<feature type="domain" description="KAP NTPase" evidence="5">
    <location>
        <begin position="692"/>
        <end position="1316"/>
    </location>
</feature>
<feature type="compositionally biased region" description="Low complexity" evidence="3">
    <location>
        <begin position="177"/>
        <end position="189"/>
    </location>
</feature>